<proteinExistence type="predicted"/>
<reference evidence="1 2" key="1">
    <citation type="submission" date="2021-06" db="EMBL/GenBank/DDBJ databases">
        <authorList>
            <person name="Palmer J.M."/>
        </authorList>
    </citation>
    <scope>NUCLEOTIDE SEQUENCE [LARGE SCALE GENOMIC DNA]</scope>
    <source>
        <strain evidence="1 2">MEX-2019</strain>
        <tissue evidence="1">Muscle</tissue>
    </source>
</reference>
<accession>A0AAV9SMH5</accession>
<evidence type="ECO:0008006" key="3">
    <source>
        <dbReference type="Google" id="ProtNLM"/>
    </source>
</evidence>
<comment type="caution">
    <text evidence="1">The sequence shown here is derived from an EMBL/GenBank/DDBJ whole genome shotgun (WGS) entry which is preliminary data.</text>
</comment>
<evidence type="ECO:0000313" key="1">
    <source>
        <dbReference type="EMBL" id="KAK5622120.1"/>
    </source>
</evidence>
<name>A0AAV9SMH5_9TELE</name>
<evidence type="ECO:0000313" key="2">
    <source>
        <dbReference type="Proteomes" id="UP001311232"/>
    </source>
</evidence>
<keyword evidence="2" id="KW-1185">Reference proteome</keyword>
<sequence length="120" mass="13529">MILNVVLNLMVDFFKCNIVLTPICTRPDNKMQKCCMCVIVPVLLHYDADLVTRLCFVACRGASLGHKAKHPTLRRSSLSNIINPNRAEIYEENVCVCLCNPITGKHHQRQLATVHWGALN</sequence>
<organism evidence="1 2">
    <name type="scientific">Crenichthys baileyi</name>
    <name type="common">White River springfish</name>
    <dbReference type="NCBI Taxonomy" id="28760"/>
    <lineage>
        <taxon>Eukaryota</taxon>
        <taxon>Metazoa</taxon>
        <taxon>Chordata</taxon>
        <taxon>Craniata</taxon>
        <taxon>Vertebrata</taxon>
        <taxon>Euteleostomi</taxon>
        <taxon>Actinopterygii</taxon>
        <taxon>Neopterygii</taxon>
        <taxon>Teleostei</taxon>
        <taxon>Neoteleostei</taxon>
        <taxon>Acanthomorphata</taxon>
        <taxon>Ovalentaria</taxon>
        <taxon>Atherinomorphae</taxon>
        <taxon>Cyprinodontiformes</taxon>
        <taxon>Goodeidae</taxon>
        <taxon>Crenichthys</taxon>
    </lineage>
</organism>
<gene>
    <name evidence="1" type="ORF">CRENBAI_010025</name>
</gene>
<dbReference type="EMBL" id="JAHHUM010000194">
    <property type="protein sequence ID" value="KAK5622120.1"/>
    <property type="molecule type" value="Genomic_DNA"/>
</dbReference>
<protein>
    <recommendedName>
        <fullName evidence="3">Secreted protein</fullName>
    </recommendedName>
</protein>
<dbReference type="Proteomes" id="UP001311232">
    <property type="component" value="Unassembled WGS sequence"/>
</dbReference>
<dbReference type="AlphaFoldDB" id="A0AAV9SMH5"/>